<dbReference type="InterPro" id="IPR051910">
    <property type="entry name" value="ComF/GntX_DNA_util-trans"/>
</dbReference>
<dbReference type="SUPFAM" id="SSF53271">
    <property type="entry name" value="PRTase-like"/>
    <property type="match status" value="1"/>
</dbReference>
<name>A0A8J6XZT1_9BACT</name>
<proteinExistence type="inferred from homology"/>
<evidence type="ECO:0000313" key="2">
    <source>
        <dbReference type="EMBL" id="MBD3867463.1"/>
    </source>
</evidence>
<reference evidence="2 3" key="1">
    <citation type="submission" date="2020-08" db="EMBL/GenBank/DDBJ databases">
        <title>Acidobacteriota in marine sediments use diverse sulfur dissimilation pathways.</title>
        <authorList>
            <person name="Wasmund K."/>
        </authorList>
    </citation>
    <scope>NUCLEOTIDE SEQUENCE [LARGE SCALE GENOMIC DNA]</scope>
    <source>
        <strain evidence="2">MAG AM4</strain>
    </source>
</reference>
<dbReference type="CDD" id="cd06223">
    <property type="entry name" value="PRTases_typeI"/>
    <property type="match status" value="1"/>
</dbReference>
<sequence length="235" mass="25866">MRLNGPWLFRTFLYPVLVLVVPAPCSGCGDTLGPRQLLGYCPGCWDSIQPDRYNPHHPYQCAATRYAGLARTVLLEAKFRDRPELFRPMGLRMAAACRTAGLDRGFELVAAVPSHPLTLFRRGYNPARELARVVAGDLGLPLAGRALRRKVLHMAPLKKASREDRRLAARSAFTARHGAFQGKRVLLIDDVLTTGSTFRGCRSALLDAGASAVRLLVWGRTPAASSGGRWPERHL</sequence>
<evidence type="ECO:0000313" key="3">
    <source>
        <dbReference type="Proteomes" id="UP000648239"/>
    </source>
</evidence>
<dbReference type="EMBL" id="JACXWD010000010">
    <property type="protein sequence ID" value="MBD3867463.1"/>
    <property type="molecule type" value="Genomic_DNA"/>
</dbReference>
<dbReference type="InterPro" id="IPR029057">
    <property type="entry name" value="PRTase-like"/>
</dbReference>
<dbReference type="Gene3D" id="3.40.50.2020">
    <property type="match status" value="1"/>
</dbReference>
<gene>
    <name evidence="2" type="ORF">IFK94_04980</name>
</gene>
<evidence type="ECO:0000256" key="1">
    <source>
        <dbReference type="ARBA" id="ARBA00008007"/>
    </source>
</evidence>
<dbReference type="AlphaFoldDB" id="A0A8J6XZT1"/>
<dbReference type="Proteomes" id="UP000648239">
    <property type="component" value="Unassembled WGS sequence"/>
</dbReference>
<dbReference type="InterPro" id="IPR000836">
    <property type="entry name" value="PRTase_dom"/>
</dbReference>
<dbReference type="PANTHER" id="PTHR47505">
    <property type="entry name" value="DNA UTILIZATION PROTEIN YHGH"/>
    <property type="match status" value="1"/>
</dbReference>
<dbReference type="PANTHER" id="PTHR47505:SF1">
    <property type="entry name" value="DNA UTILIZATION PROTEIN YHGH"/>
    <property type="match status" value="1"/>
</dbReference>
<comment type="similarity">
    <text evidence="1">Belongs to the ComF/GntX family.</text>
</comment>
<protein>
    <submittedName>
        <fullName evidence="2">ComF family protein</fullName>
    </submittedName>
</protein>
<comment type="caution">
    <text evidence="2">The sequence shown here is derived from an EMBL/GenBank/DDBJ whole genome shotgun (WGS) entry which is preliminary data.</text>
</comment>
<organism evidence="2 3">
    <name type="scientific">Candidatus Polarisedimenticola svalbardensis</name>
    <dbReference type="NCBI Taxonomy" id="2886004"/>
    <lineage>
        <taxon>Bacteria</taxon>
        <taxon>Pseudomonadati</taxon>
        <taxon>Acidobacteriota</taxon>
        <taxon>Candidatus Polarisedimenticolia</taxon>
        <taxon>Candidatus Polarisedimenticolales</taxon>
        <taxon>Candidatus Polarisedimenticolaceae</taxon>
        <taxon>Candidatus Polarisedimenticola</taxon>
    </lineage>
</organism>
<accession>A0A8J6XZT1</accession>